<keyword evidence="3" id="KW-1185">Reference proteome</keyword>
<organism evidence="2 3">
    <name type="scientific">Diatrype stigma</name>
    <dbReference type="NCBI Taxonomy" id="117547"/>
    <lineage>
        <taxon>Eukaryota</taxon>
        <taxon>Fungi</taxon>
        <taxon>Dikarya</taxon>
        <taxon>Ascomycota</taxon>
        <taxon>Pezizomycotina</taxon>
        <taxon>Sordariomycetes</taxon>
        <taxon>Xylariomycetidae</taxon>
        <taxon>Xylariales</taxon>
        <taxon>Diatrypaceae</taxon>
        <taxon>Diatrype</taxon>
    </lineage>
</organism>
<evidence type="ECO:0000313" key="2">
    <source>
        <dbReference type="EMBL" id="KAK7748270.1"/>
    </source>
</evidence>
<gene>
    <name evidence="2" type="ORF">SLS62_008730</name>
</gene>
<sequence>MPPNGRPEWAKDVTGKRLDEKRYEMADPHITIRAGMVYHQQYQADQFACMVSGHLYVRLDSEEVPMLDRPMLETDRKFVEADDYRVDEIWVWQGKRVKQPLMEKPRLGFKRVHDDGDYSSYYAEHHHACKRYEWDVNGDAVRYTTKRSSEWTVNKAGIIGVERPPNGLYLPRPLLDKLEKQEEERQERLAEERREKAEEERRKKQEAKRSQWRKSWTQSYRR</sequence>
<proteinExistence type="predicted"/>
<evidence type="ECO:0000256" key="1">
    <source>
        <dbReference type="SAM" id="MobiDB-lite"/>
    </source>
</evidence>
<feature type="region of interest" description="Disordered" evidence="1">
    <location>
        <begin position="181"/>
        <end position="222"/>
    </location>
</feature>
<comment type="caution">
    <text evidence="2">The sequence shown here is derived from an EMBL/GenBank/DDBJ whole genome shotgun (WGS) entry which is preliminary data.</text>
</comment>
<name>A0AAN9UKN7_9PEZI</name>
<dbReference type="Proteomes" id="UP001320420">
    <property type="component" value="Unassembled WGS sequence"/>
</dbReference>
<reference evidence="2 3" key="1">
    <citation type="submission" date="2024-02" db="EMBL/GenBank/DDBJ databases">
        <title>De novo assembly and annotation of 12 fungi associated with fruit tree decline syndrome in Ontario, Canada.</title>
        <authorList>
            <person name="Sulman M."/>
            <person name="Ellouze W."/>
            <person name="Ilyukhin E."/>
        </authorList>
    </citation>
    <scope>NUCLEOTIDE SEQUENCE [LARGE SCALE GENOMIC DNA]</scope>
    <source>
        <strain evidence="2 3">M11/M66-122</strain>
    </source>
</reference>
<feature type="compositionally biased region" description="Polar residues" evidence="1">
    <location>
        <begin position="213"/>
        <end position="222"/>
    </location>
</feature>
<evidence type="ECO:0000313" key="3">
    <source>
        <dbReference type="Proteomes" id="UP001320420"/>
    </source>
</evidence>
<dbReference type="EMBL" id="JAKJXP020000084">
    <property type="protein sequence ID" value="KAK7748270.1"/>
    <property type="molecule type" value="Genomic_DNA"/>
</dbReference>
<dbReference type="AlphaFoldDB" id="A0AAN9UKN7"/>
<accession>A0AAN9UKN7</accession>
<feature type="compositionally biased region" description="Basic and acidic residues" evidence="1">
    <location>
        <begin position="181"/>
        <end position="209"/>
    </location>
</feature>
<protein>
    <submittedName>
        <fullName evidence="2">Uncharacterized protein</fullName>
    </submittedName>
</protein>